<dbReference type="InterPro" id="IPR011991">
    <property type="entry name" value="ArsR-like_HTH"/>
</dbReference>
<dbReference type="KEGG" id="ncu:F0U83_05290"/>
<dbReference type="GO" id="GO:0010288">
    <property type="term" value="P:response to lead ion"/>
    <property type="evidence" value="ECO:0007669"/>
    <property type="project" value="TreeGrafter"/>
</dbReference>
<dbReference type="SUPFAM" id="SSF46785">
    <property type="entry name" value="Winged helix' DNA-binding domain"/>
    <property type="match status" value="1"/>
</dbReference>
<dbReference type="InterPro" id="IPR036388">
    <property type="entry name" value="WH-like_DNA-bd_sf"/>
</dbReference>
<dbReference type="PANTHER" id="PTHR39168:SF1">
    <property type="entry name" value="TRANSCRIPTIONAL REGULATORY PROTEIN"/>
    <property type="match status" value="1"/>
</dbReference>
<dbReference type="Gene3D" id="1.10.10.10">
    <property type="entry name" value="Winged helix-like DNA-binding domain superfamily/Winged helix DNA-binding domain"/>
    <property type="match status" value="1"/>
</dbReference>
<evidence type="ECO:0000313" key="3">
    <source>
        <dbReference type="Proteomes" id="UP000324760"/>
    </source>
</evidence>
<proteinExistence type="predicted"/>
<accession>A0A5P1R958</accession>
<reference evidence="2 3" key="1">
    <citation type="journal article" date="2019" name="Biochem. Eng. J.">
        <title>Metabolic engineering of the marine bacteria Neptunomonas concharum for the production of acetoin and meso-2,3-butanediol from acetate.</title>
        <authorList>
            <person name="Li W."/>
            <person name="Pu N."/>
            <person name="Liu C.-X."/>
            <person name="Yuan Q.-P."/>
            <person name="Li Z.-J."/>
        </authorList>
    </citation>
    <scope>NUCLEOTIDE SEQUENCE [LARGE SCALE GENOMIC DNA]</scope>
    <source>
        <strain evidence="2 3">JCM17730</strain>
    </source>
</reference>
<dbReference type="EMBL" id="CP043869">
    <property type="protein sequence ID" value="QEQ96164.1"/>
    <property type="molecule type" value="Genomic_DNA"/>
</dbReference>
<dbReference type="GO" id="GO:0003700">
    <property type="term" value="F:DNA-binding transcription factor activity"/>
    <property type="evidence" value="ECO:0007669"/>
    <property type="project" value="InterPro"/>
</dbReference>
<dbReference type="InterPro" id="IPR052543">
    <property type="entry name" value="HTH_Metal-responsive_Reg"/>
</dbReference>
<dbReference type="SMART" id="SM00418">
    <property type="entry name" value="HTH_ARSR"/>
    <property type="match status" value="1"/>
</dbReference>
<evidence type="ECO:0000259" key="1">
    <source>
        <dbReference type="PROSITE" id="PS50987"/>
    </source>
</evidence>
<dbReference type="PROSITE" id="PS50987">
    <property type="entry name" value="HTH_ARSR_2"/>
    <property type="match status" value="1"/>
</dbReference>
<dbReference type="InterPro" id="IPR036390">
    <property type="entry name" value="WH_DNA-bd_sf"/>
</dbReference>
<evidence type="ECO:0000313" key="2">
    <source>
        <dbReference type="EMBL" id="QEQ96164.1"/>
    </source>
</evidence>
<dbReference type="AlphaFoldDB" id="A0A5P1R958"/>
<dbReference type="Proteomes" id="UP000324760">
    <property type="component" value="Chromosome"/>
</dbReference>
<organism evidence="2 3">
    <name type="scientific">Neptunomonas concharum</name>
    <dbReference type="NCBI Taxonomy" id="1031538"/>
    <lineage>
        <taxon>Bacteria</taxon>
        <taxon>Pseudomonadati</taxon>
        <taxon>Pseudomonadota</taxon>
        <taxon>Gammaproteobacteria</taxon>
        <taxon>Oceanospirillales</taxon>
        <taxon>Oceanospirillaceae</taxon>
        <taxon>Neptunomonas</taxon>
    </lineage>
</organism>
<dbReference type="GO" id="GO:0046686">
    <property type="term" value="P:response to cadmium ion"/>
    <property type="evidence" value="ECO:0007669"/>
    <property type="project" value="TreeGrafter"/>
</dbReference>
<dbReference type="PANTHER" id="PTHR39168">
    <property type="entry name" value="TRANSCRIPTIONAL REGULATOR-RELATED"/>
    <property type="match status" value="1"/>
</dbReference>
<protein>
    <submittedName>
        <fullName evidence="2">Winged helix-turn-helix transcriptional regulator</fullName>
    </submittedName>
</protein>
<dbReference type="GO" id="GO:0003677">
    <property type="term" value="F:DNA binding"/>
    <property type="evidence" value="ECO:0007669"/>
    <property type="project" value="TreeGrafter"/>
</dbReference>
<dbReference type="OrthoDB" id="9797716at2"/>
<gene>
    <name evidence="2" type="ORF">F0U83_05290</name>
</gene>
<dbReference type="GO" id="GO:0032791">
    <property type="term" value="F:lead ion binding"/>
    <property type="evidence" value="ECO:0007669"/>
    <property type="project" value="TreeGrafter"/>
</dbReference>
<sequence length="252" mass="27667">MEPNISFVASLIGDATRARMLTALMGGKALTATELAVEADITSQTASSHLGKLVDGQLLIVRKQGRHKYFQLKGRDVAELLEVLLNVTSKMKHSKTSTGPNDPRLRQARVCYDHLAGELSVALYDALIKSAHIEDNGINNIDAHLTPAGETFFTELGVDLNILNKSHRPVCKSCLDWSERRSHLAGALGQWILNDIFSKGWASKDLDSRAVHFTPSGLKQFAKKYNIPLFSQPCEAGKHSSCGSIKKMQPPY</sequence>
<dbReference type="CDD" id="cd00090">
    <property type="entry name" value="HTH_ARSR"/>
    <property type="match status" value="1"/>
</dbReference>
<dbReference type="RefSeq" id="WP_138988870.1">
    <property type="nucleotide sequence ID" value="NZ_CP043869.1"/>
</dbReference>
<dbReference type="Pfam" id="PF12840">
    <property type="entry name" value="HTH_20"/>
    <property type="match status" value="1"/>
</dbReference>
<dbReference type="InterPro" id="IPR001845">
    <property type="entry name" value="HTH_ArsR_DNA-bd_dom"/>
</dbReference>
<dbReference type="GO" id="GO:0097063">
    <property type="term" value="F:cadmium ion sensor activity"/>
    <property type="evidence" value="ECO:0007669"/>
    <property type="project" value="TreeGrafter"/>
</dbReference>
<feature type="domain" description="HTH arsR-type" evidence="1">
    <location>
        <begin position="1"/>
        <end position="92"/>
    </location>
</feature>
<keyword evidence="3" id="KW-1185">Reference proteome</keyword>
<name>A0A5P1R958_9GAMM</name>